<dbReference type="Proteomes" id="UP000001219">
    <property type="component" value="Chromosome"/>
</dbReference>
<evidence type="ECO:0000259" key="8">
    <source>
        <dbReference type="PROSITE" id="PS50110"/>
    </source>
</evidence>
<dbReference type="InterPro" id="IPR036388">
    <property type="entry name" value="WH-like_DNA-bd_sf"/>
</dbReference>
<dbReference type="PROSITE" id="PS51755">
    <property type="entry name" value="OMPR_PHOB"/>
    <property type="match status" value="1"/>
</dbReference>
<dbReference type="Gene3D" id="3.40.50.2300">
    <property type="match status" value="1"/>
</dbReference>
<dbReference type="InterPro" id="IPR011006">
    <property type="entry name" value="CheY-like_superfamily"/>
</dbReference>
<keyword evidence="3" id="KW-0805">Transcription regulation</keyword>
<dbReference type="PANTHER" id="PTHR48111">
    <property type="entry name" value="REGULATOR OF RPOS"/>
    <property type="match status" value="1"/>
</dbReference>
<dbReference type="GO" id="GO:0000976">
    <property type="term" value="F:transcription cis-regulatory region binding"/>
    <property type="evidence" value="ECO:0007669"/>
    <property type="project" value="TreeGrafter"/>
</dbReference>
<reference evidence="10 11" key="2">
    <citation type="journal article" date="2010" name="Stand. Genomic Sci.">
        <title>Complete genome sequence of Gordonia bronchialis type strain (3410).</title>
        <authorList>
            <person name="Ivanova N."/>
            <person name="Sikorski J."/>
            <person name="Jando M."/>
            <person name="Lapidus A."/>
            <person name="Nolan M."/>
            <person name="Lucas S."/>
            <person name="Del Rio T.G."/>
            <person name="Tice H."/>
            <person name="Copeland A."/>
            <person name="Cheng J.F."/>
            <person name="Chen F."/>
            <person name="Bruce D."/>
            <person name="Goodwin L."/>
            <person name="Pitluck S."/>
            <person name="Mavromatis K."/>
            <person name="Ovchinnikova G."/>
            <person name="Pati A."/>
            <person name="Chen A."/>
            <person name="Palaniappan K."/>
            <person name="Land M."/>
            <person name="Hauser L."/>
            <person name="Chang Y.J."/>
            <person name="Jeffries C.D."/>
            <person name="Chain P."/>
            <person name="Saunders E."/>
            <person name="Han C."/>
            <person name="Detter J.C."/>
            <person name="Brettin T."/>
            <person name="Rohde M."/>
            <person name="Goker M."/>
            <person name="Bristow J."/>
            <person name="Eisen J.A."/>
            <person name="Markowitz V."/>
            <person name="Hugenholtz P."/>
            <person name="Klenk H.P."/>
            <person name="Kyrpides N.C."/>
        </authorList>
    </citation>
    <scope>NUCLEOTIDE SEQUENCE [LARGE SCALE GENOMIC DNA]</scope>
    <source>
        <strain evidence="11">ATCC 25592 / DSM 43247 / BCRC 13721 / JCM 3198 / KCTC 3076 / NBRC 16047 / NCTC 10667</strain>
    </source>
</reference>
<keyword evidence="1 6" id="KW-0597">Phosphoprotein</keyword>
<gene>
    <name evidence="10" type="ordered locus">Gbro_1324</name>
</gene>
<dbReference type="SMART" id="SM00862">
    <property type="entry name" value="Trans_reg_C"/>
    <property type="match status" value="1"/>
</dbReference>
<dbReference type="SMART" id="SM00448">
    <property type="entry name" value="REC"/>
    <property type="match status" value="1"/>
</dbReference>
<dbReference type="KEGG" id="gbr:Gbro_1324"/>
<dbReference type="SUPFAM" id="SSF52172">
    <property type="entry name" value="CheY-like"/>
    <property type="match status" value="1"/>
</dbReference>
<keyword evidence="4 7" id="KW-0238">DNA-binding</keyword>
<dbReference type="AlphaFoldDB" id="D0L5T2"/>
<dbReference type="eggNOG" id="COG0745">
    <property type="taxonomic scope" value="Bacteria"/>
</dbReference>
<dbReference type="GO" id="GO:0000156">
    <property type="term" value="F:phosphorelay response regulator activity"/>
    <property type="evidence" value="ECO:0007669"/>
    <property type="project" value="TreeGrafter"/>
</dbReference>
<evidence type="ECO:0000256" key="6">
    <source>
        <dbReference type="PROSITE-ProRule" id="PRU00169"/>
    </source>
</evidence>
<dbReference type="HOGENOM" id="CLU_000445_30_1_11"/>
<dbReference type="PANTHER" id="PTHR48111:SF36">
    <property type="entry name" value="TRANSCRIPTIONAL REGULATORY PROTEIN CUTR"/>
    <property type="match status" value="1"/>
</dbReference>
<dbReference type="GO" id="GO:0006355">
    <property type="term" value="P:regulation of DNA-templated transcription"/>
    <property type="evidence" value="ECO:0007669"/>
    <property type="project" value="InterPro"/>
</dbReference>
<dbReference type="InterPro" id="IPR001867">
    <property type="entry name" value="OmpR/PhoB-type_DNA-bd"/>
</dbReference>
<dbReference type="InterPro" id="IPR001789">
    <property type="entry name" value="Sig_transdc_resp-reg_receiver"/>
</dbReference>
<dbReference type="FunFam" id="1.10.10.10:FF:000005">
    <property type="entry name" value="Two-component system response regulator"/>
    <property type="match status" value="1"/>
</dbReference>
<dbReference type="STRING" id="526226.Gbro_1324"/>
<dbReference type="GO" id="GO:0032993">
    <property type="term" value="C:protein-DNA complex"/>
    <property type="evidence" value="ECO:0007669"/>
    <property type="project" value="TreeGrafter"/>
</dbReference>
<dbReference type="InterPro" id="IPR039420">
    <property type="entry name" value="WalR-like"/>
</dbReference>
<evidence type="ECO:0000259" key="9">
    <source>
        <dbReference type="PROSITE" id="PS51755"/>
    </source>
</evidence>
<dbReference type="PROSITE" id="PS50110">
    <property type="entry name" value="RESPONSE_REGULATORY"/>
    <property type="match status" value="1"/>
</dbReference>
<evidence type="ECO:0000313" key="10">
    <source>
        <dbReference type="EMBL" id="ACY20611.1"/>
    </source>
</evidence>
<reference evidence="11" key="1">
    <citation type="submission" date="2009-10" db="EMBL/GenBank/DDBJ databases">
        <title>The complete chromosome of Gordonia bronchialis DSM 43247.</title>
        <authorList>
            <consortium name="US DOE Joint Genome Institute (JGI-PGF)"/>
            <person name="Lucas S."/>
            <person name="Copeland A."/>
            <person name="Lapidus A."/>
            <person name="Glavina del Rio T."/>
            <person name="Dalin E."/>
            <person name="Tice H."/>
            <person name="Bruce D."/>
            <person name="Goodwin L."/>
            <person name="Pitluck S."/>
            <person name="Kyrpides N."/>
            <person name="Mavromatis K."/>
            <person name="Ivanova N."/>
            <person name="Ovchinnikova G."/>
            <person name="Saunders E."/>
            <person name="Brettin T."/>
            <person name="Detter J.C."/>
            <person name="Han C."/>
            <person name="Larimer F."/>
            <person name="Land M."/>
            <person name="Hauser L."/>
            <person name="Markowitz V."/>
            <person name="Cheng J.-F."/>
            <person name="Hugenholtz P."/>
            <person name="Woyke T."/>
            <person name="Wu D."/>
            <person name="Jando M."/>
            <person name="Schneider S."/>
            <person name="Goeker M."/>
            <person name="Klenk H.-P."/>
            <person name="Eisen J.A."/>
        </authorList>
    </citation>
    <scope>NUCLEOTIDE SEQUENCE [LARGE SCALE GENOMIC DNA]</scope>
    <source>
        <strain evidence="11">ATCC 25592 / DSM 43247 / BCRC 13721 / JCM 3198 / KCTC 3076 / NBRC 16047 / NCTC 10667</strain>
    </source>
</reference>
<feature type="domain" description="OmpR/PhoB-type" evidence="9">
    <location>
        <begin position="124"/>
        <end position="222"/>
    </location>
</feature>
<dbReference type="CDD" id="cd00383">
    <property type="entry name" value="trans_reg_C"/>
    <property type="match status" value="1"/>
</dbReference>
<dbReference type="EMBL" id="CP001802">
    <property type="protein sequence ID" value="ACY20611.1"/>
    <property type="molecule type" value="Genomic_DNA"/>
</dbReference>
<evidence type="ECO:0000256" key="3">
    <source>
        <dbReference type="ARBA" id="ARBA00023015"/>
    </source>
</evidence>
<keyword evidence="11" id="KW-1185">Reference proteome</keyword>
<dbReference type="Gene3D" id="1.10.10.10">
    <property type="entry name" value="Winged helix-like DNA-binding domain superfamily/Winged helix DNA-binding domain"/>
    <property type="match status" value="1"/>
</dbReference>
<evidence type="ECO:0000256" key="7">
    <source>
        <dbReference type="PROSITE-ProRule" id="PRU01091"/>
    </source>
</evidence>
<sequence>MHALVVDDDPGVAETVRRALVSDGWAVTVAHDGVDGLWKATEGSHDVIVLDIMLPGHNGYVVVRELRARGIWTPVVMLTAKDGEYDQAEALDAGADDYLVKPFSVVVLKAHLRALLRRGVRERPARLVAGDLVVDPAEHTVTRGQTPITLTPREFAVLEYLIRNADTVVSKCEIVRSVWDENFDGDANIVEVYVGYLRKRIDTPFGKRSIETVRGAGYRLRSE</sequence>
<accession>D0L5T2</accession>
<dbReference type="GO" id="GO:0005829">
    <property type="term" value="C:cytosol"/>
    <property type="evidence" value="ECO:0007669"/>
    <property type="project" value="TreeGrafter"/>
</dbReference>
<evidence type="ECO:0000256" key="2">
    <source>
        <dbReference type="ARBA" id="ARBA00023012"/>
    </source>
</evidence>
<proteinExistence type="predicted"/>
<evidence type="ECO:0000313" key="11">
    <source>
        <dbReference type="Proteomes" id="UP000001219"/>
    </source>
</evidence>
<name>D0L5T2_GORB4</name>
<keyword evidence="5" id="KW-0804">Transcription</keyword>
<evidence type="ECO:0000256" key="1">
    <source>
        <dbReference type="ARBA" id="ARBA00022553"/>
    </source>
</evidence>
<feature type="domain" description="Response regulatory" evidence="8">
    <location>
        <begin position="2"/>
        <end position="116"/>
    </location>
</feature>
<evidence type="ECO:0000256" key="5">
    <source>
        <dbReference type="ARBA" id="ARBA00023163"/>
    </source>
</evidence>
<organism evidence="10 11">
    <name type="scientific">Gordonia bronchialis (strain ATCC 25592 / DSM 43247 / BCRC 13721 / JCM 3198 / KCTC 3076 / NBRC 16047 / NCTC 10667)</name>
    <name type="common">Rhodococcus bronchialis</name>
    <dbReference type="NCBI Taxonomy" id="526226"/>
    <lineage>
        <taxon>Bacteria</taxon>
        <taxon>Bacillati</taxon>
        <taxon>Actinomycetota</taxon>
        <taxon>Actinomycetes</taxon>
        <taxon>Mycobacteriales</taxon>
        <taxon>Gordoniaceae</taxon>
        <taxon>Gordonia</taxon>
    </lineage>
</organism>
<feature type="DNA-binding region" description="OmpR/PhoB-type" evidence="7">
    <location>
        <begin position="124"/>
        <end position="222"/>
    </location>
</feature>
<protein>
    <submittedName>
        <fullName evidence="10">Response regulator receiver</fullName>
    </submittedName>
</protein>
<feature type="modified residue" description="4-aspartylphosphate" evidence="6">
    <location>
        <position position="51"/>
    </location>
</feature>
<dbReference type="OrthoDB" id="5242569at2"/>
<dbReference type="RefSeq" id="WP_012833181.1">
    <property type="nucleotide sequence ID" value="NC_013441.1"/>
</dbReference>
<dbReference type="Pfam" id="PF00072">
    <property type="entry name" value="Response_reg"/>
    <property type="match status" value="1"/>
</dbReference>
<dbReference type="Pfam" id="PF00486">
    <property type="entry name" value="Trans_reg_C"/>
    <property type="match status" value="1"/>
</dbReference>
<evidence type="ECO:0000256" key="4">
    <source>
        <dbReference type="ARBA" id="ARBA00023125"/>
    </source>
</evidence>
<keyword evidence="2" id="KW-0902">Two-component regulatory system</keyword>